<keyword evidence="3" id="KW-0255">Endonuclease</keyword>
<comment type="cofactor">
    <cofactor evidence="1">
        <name>a divalent metal cation</name>
        <dbReference type="ChEBI" id="CHEBI:60240"/>
    </cofactor>
</comment>
<evidence type="ECO:0000256" key="2">
    <source>
        <dbReference type="ARBA" id="ARBA00022722"/>
    </source>
</evidence>
<keyword evidence="9" id="KW-1185">Reference proteome</keyword>
<name>A0A1Y6C111_9NEIS</name>
<evidence type="ECO:0000256" key="3">
    <source>
        <dbReference type="ARBA" id="ARBA00022759"/>
    </source>
</evidence>
<dbReference type="STRING" id="1123014.SAMN02745746_03002"/>
<gene>
    <name evidence="8" type="ORF">SAMN02745746_03002</name>
</gene>
<dbReference type="RefSeq" id="WP_085277135.1">
    <property type="nucleotide sequence ID" value="NZ_FXAG01000018.1"/>
</dbReference>
<feature type="domain" description="Endoribonuclease YicC-like N-terminal" evidence="6">
    <location>
        <begin position="2"/>
        <end position="154"/>
    </location>
</feature>
<comment type="similarity">
    <text evidence="5">Belongs to the YicC/YloC family.</text>
</comment>
<evidence type="ECO:0000259" key="6">
    <source>
        <dbReference type="Pfam" id="PF03755"/>
    </source>
</evidence>
<keyword evidence="2" id="KW-0540">Nuclease</keyword>
<dbReference type="EMBL" id="FXAG01000018">
    <property type="protein sequence ID" value="SMF39915.1"/>
    <property type="molecule type" value="Genomic_DNA"/>
</dbReference>
<dbReference type="PANTHER" id="PTHR30636:SF3">
    <property type="entry name" value="UPF0701 PROTEIN YICC"/>
    <property type="match status" value="1"/>
</dbReference>
<dbReference type="NCBIfam" id="TIGR00255">
    <property type="entry name" value="YicC/YloC family endoribonuclease"/>
    <property type="match status" value="1"/>
</dbReference>
<reference evidence="9" key="1">
    <citation type="submission" date="2017-04" db="EMBL/GenBank/DDBJ databases">
        <authorList>
            <person name="Varghese N."/>
            <person name="Submissions S."/>
        </authorList>
    </citation>
    <scope>NUCLEOTIDE SEQUENCE [LARGE SCALE GENOMIC DNA]</scope>
    <source>
        <strain evidence="9">DSM 22618</strain>
    </source>
</reference>
<protein>
    <submittedName>
        <fullName evidence="8">TIGR00255 family protein</fullName>
    </submittedName>
</protein>
<dbReference type="AlphaFoldDB" id="A0A1Y6C111"/>
<dbReference type="InterPro" id="IPR013527">
    <property type="entry name" value="YicC-like_N"/>
</dbReference>
<evidence type="ECO:0000256" key="1">
    <source>
        <dbReference type="ARBA" id="ARBA00001968"/>
    </source>
</evidence>
<proteinExistence type="inferred from homology"/>
<dbReference type="GO" id="GO:0016787">
    <property type="term" value="F:hydrolase activity"/>
    <property type="evidence" value="ECO:0007669"/>
    <property type="project" value="UniProtKB-KW"/>
</dbReference>
<dbReference type="Proteomes" id="UP000192920">
    <property type="component" value="Unassembled WGS sequence"/>
</dbReference>
<accession>A0A1Y6C111</accession>
<evidence type="ECO:0000256" key="5">
    <source>
        <dbReference type="ARBA" id="ARBA00035648"/>
    </source>
</evidence>
<evidence type="ECO:0000256" key="4">
    <source>
        <dbReference type="ARBA" id="ARBA00022801"/>
    </source>
</evidence>
<evidence type="ECO:0000313" key="9">
    <source>
        <dbReference type="Proteomes" id="UP000192920"/>
    </source>
</evidence>
<sequence length="288" mass="32415">MILSMTGFAAISREFPGGMLNLELRAVNHRYLDVQMRLPEELRVIEAPLREMIGAKVTRGKLECRVGFNQLENATPTLEVNHELLQQLLAVSRAIKQSAPEADTLSLGELMRWPGVMKSNELKPEVLQQLCLESLTKALADFNASREREGEKLKAVLLERVASIETIVAGLKPKLPQILAAYMEKLSNRLRDALESVDEDRLKQEFALFAQKIDVDEELSRLSTHLSEVRRILKAGGQAGKRLDFLMQELNREANTLGSKSVSTETTQASVELKVLIEQMREQIQNIE</sequence>
<evidence type="ECO:0000259" key="7">
    <source>
        <dbReference type="Pfam" id="PF08340"/>
    </source>
</evidence>
<dbReference type="GO" id="GO:0004521">
    <property type="term" value="F:RNA endonuclease activity"/>
    <property type="evidence" value="ECO:0007669"/>
    <property type="project" value="InterPro"/>
</dbReference>
<dbReference type="InterPro" id="IPR005229">
    <property type="entry name" value="YicC/YloC-like"/>
</dbReference>
<evidence type="ECO:0000313" key="8">
    <source>
        <dbReference type="EMBL" id="SMF39915.1"/>
    </source>
</evidence>
<dbReference type="InterPro" id="IPR013551">
    <property type="entry name" value="YicC-like_C"/>
</dbReference>
<dbReference type="Pfam" id="PF08340">
    <property type="entry name" value="YicC-like_C"/>
    <property type="match status" value="1"/>
</dbReference>
<dbReference type="Pfam" id="PF03755">
    <property type="entry name" value="YicC-like_N"/>
    <property type="match status" value="1"/>
</dbReference>
<keyword evidence="4" id="KW-0378">Hydrolase</keyword>
<organism evidence="8 9">
    <name type="scientific">Pseudogulbenkiania subflava DSM 22618</name>
    <dbReference type="NCBI Taxonomy" id="1123014"/>
    <lineage>
        <taxon>Bacteria</taxon>
        <taxon>Pseudomonadati</taxon>
        <taxon>Pseudomonadota</taxon>
        <taxon>Betaproteobacteria</taxon>
        <taxon>Neisseriales</taxon>
        <taxon>Chromobacteriaceae</taxon>
        <taxon>Pseudogulbenkiania</taxon>
    </lineage>
</organism>
<feature type="domain" description="Endoribonuclease YicC-like C-terminal" evidence="7">
    <location>
        <begin position="173"/>
        <end position="288"/>
    </location>
</feature>
<dbReference type="PANTHER" id="PTHR30636">
    <property type="entry name" value="UPF0701 PROTEIN YICC"/>
    <property type="match status" value="1"/>
</dbReference>